<keyword evidence="1" id="KW-0812">Transmembrane</keyword>
<dbReference type="OrthoDB" id="1779790at2"/>
<keyword evidence="1" id="KW-1133">Transmembrane helix</keyword>
<reference evidence="3" key="2">
    <citation type="submission" date="2020-10" db="EMBL/GenBank/DDBJ databases">
        <title>Comparative genomics of the Acetobacterium genus.</title>
        <authorList>
            <person name="Marshall C."/>
            <person name="May H."/>
            <person name="Norman S."/>
        </authorList>
    </citation>
    <scope>NUCLEOTIDE SEQUENCE</scope>
    <source>
        <strain evidence="3">DER-2019</strain>
    </source>
</reference>
<evidence type="ECO:0000256" key="2">
    <source>
        <dbReference type="SAM" id="SignalP"/>
    </source>
</evidence>
<feature type="signal peptide" evidence="2">
    <location>
        <begin position="1"/>
        <end position="43"/>
    </location>
</feature>
<organism evidence="3 4">
    <name type="scientific">Acetobacterium paludosum</name>
    <dbReference type="NCBI Taxonomy" id="52693"/>
    <lineage>
        <taxon>Bacteria</taxon>
        <taxon>Bacillati</taxon>
        <taxon>Bacillota</taxon>
        <taxon>Clostridia</taxon>
        <taxon>Eubacteriales</taxon>
        <taxon>Eubacteriaceae</taxon>
        <taxon>Acetobacterium</taxon>
    </lineage>
</organism>
<name>A0A923KR39_9FIRM</name>
<reference evidence="3" key="1">
    <citation type="submission" date="2019-10" db="EMBL/GenBank/DDBJ databases">
        <authorList>
            <person name="Ross D.E."/>
            <person name="Gulliver D."/>
        </authorList>
    </citation>
    <scope>NUCLEOTIDE SEQUENCE</scope>
    <source>
        <strain evidence="3">DER-2019</strain>
    </source>
</reference>
<feature type="transmembrane region" description="Helical" evidence="1">
    <location>
        <begin position="450"/>
        <end position="468"/>
    </location>
</feature>
<evidence type="ECO:0000313" key="3">
    <source>
        <dbReference type="EMBL" id="MBC3889774.1"/>
    </source>
</evidence>
<feature type="chain" id="PRO_5036953888" evidence="2">
    <location>
        <begin position="44"/>
        <end position="474"/>
    </location>
</feature>
<protein>
    <submittedName>
        <fullName evidence="3">LPXTG cell wall anchor domain-containing protein</fullName>
    </submittedName>
</protein>
<gene>
    <name evidence="3" type="ORF">GH810_15835</name>
</gene>
<keyword evidence="2" id="KW-0732">Signal</keyword>
<accession>A0A923KR39</accession>
<comment type="caution">
    <text evidence="3">The sequence shown here is derived from an EMBL/GenBank/DDBJ whole genome shotgun (WGS) entry which is preliminary data.</text>
</comment>
<dbReference type="EMBL" id="WJBD01000025">
    <property type="protein sequence ID" value="MBC3889774.1"/>
    <property type="molecule type" value="Genomic_DNA"/>
</dbReference>
<dbReference type="NCBIfam" id="TIGR01167">
    <property type="entry name" value="LPXTG_anchor"/>
    <property type="match status" value="1"/>
</dbReference>
<keyword evidence="1" id="KW-0472">Membrane</keyword>
<dbReference type="AlphaFoldDB" id="A0A923KR39"/>
<dbReference type="Proteomes" id="UP000616595">
    <property type="component" value="Unassembled WGS sequence"/>
</dbReference>
<evidence type="ECO:0000313" key="4">
    <source>
        <dbReference type="Proteomes" id="UP000616595"/>
    </source>
</evidence>
<sequence>MQTIQKGRNSKVIKMSKRKMSKLMSLLMVMAMMFMLVPVSALAASGEETTTVANNSNVAALEVVTTGTVAAATATTTDTTVSTTKKADVTATTTTTDVAADKTATTEPVVTADKIVETPVVAEQPAVTTVQAPVVAEQPVVAVVQAPIVTEQNIQVTAIPFMALYKTDGSEINILATNSGEGYAYNTVTNALTLNNFTGKSLLAQLMGDNFAIVLLGTNTLKTDNGFAVSVDGDLNLSGTGKLIAEGQPTATTLGGGINVTGDLVIDSGKYDVTAVGNAGDLTAVGIMSNDLTVNGGNIDVSAINTGTQGAYGMYAYGDLVVNGGKTDVLTSSTSGTSTGIGASDDIVFNGGKTTVRSNTITGVATAVSAASWLVINHGILDLAATGGTNPLAIYGGEGIYINPCYGYVDTSASSLFLDCCHHQGFQHFNHHKTASSNPKTGVDTSATDAMVAGLALLSLMGLAVLLNKRDTKA</sequence>
<proteinExistence type="predicted"/>
<evidence type="ECO:0000256" key="1">
    <source>
        <dbReference type="SAM" id="Phobius"/>
    </source>
</evidence>
<keyword evidence="4" id="KW-1185">Reference proteome</keyword>